<evidence type="ECO:0000256" key="8">
    <source>
        <dbReference type="HAMAP-Rule" id="MF_00056"/>
    </source>
</evidence>
<organism evidence="10 11">
    <name type="scientific">Bacillus taeanensis</name>
    <dbReference type="NCBI Taxonomy" id="273032"/>
    <lineage>
        <taxon>Bacteria</taxon>
        <taxon>Bacillati</taxon>
        <taxon>Bacillota</taxon>
        <taxon>Bacilli</taxon>
        <taxon>Bacillales</taxon>
        <taxon>Bacillaceae</taxon>
        <taxon>Bacillus</taxon>
    </lineage>
</organism>
<keyword evidence="6 8" id="KW-0808">Transferase</keyword>
<name>A0A366XSP3_9BACI</name>
<evidence type="ECO:0000313" key="10">
    <source>
        <dbReference type="EMBL" id="RBW68907.1"/>
    </source>
</evidence>
<evidence type="ECO:0000256" key="5">
    <source>
        <dbReference type="ARBA" id="ARBA00022490"/>
    </source>
</evidence>
<comment type="catalytic activity">
    <reaction evidence="7 8">
        <text>D-arabinose 5-phosphate + phosphoenolpyruvate + H2O = 3-deoxy-alpha-D-manno-2-octulosonate-8-phosphate + phosphate</text>
        <dbReference type="Rhea" id="RHEA:14053"/>
        <dbReference type="ChEBI" id="CHEBI:15377"/>
        <dbReference type="ChEBI" id="CHEBI:43474"/>
        <dbReference type="ChEBI" id="CHEBI:57693"/>
        <dbReference type="ChEBI" id="CHEBI:58702"/>
        <dbReference type="ChEBI" id="CHEBI:85985"/>
        <dbReference type="EC" id="2.5.1.55"/>
    </reaction>
</comment>
<dbReference type="NCBIfam" id="NF003543">
    <property type="entry name" value="PRK05198.1"/>
    <property type="match status" value="1"/>
</dbReference>
<comment type="pathway">
    <text evidence="3 8">Carbohydrate biosynthesis; 3-deoxy-D-manno-octulosonate biosynthesis; 3-deoxy-D-manno-octulosonate from D-ribulose 5-phosphate: step 2/3.</text>
</comment>
<evidence type="ECO:0000256" key="6">
    <source>
        <dbReference type="ARBA" id="ARBA00022679"/>
    </source>
</evidence>
<dbReference type="UniPathway" id="UPA00357">
    <property type="reaction ID" value="UER00474"/>
</dbReference>
<evidence type="ECO:0000256" key="1">
    <source>
        <dbReference type="ARBA" id="ARBA00004496"/>
    </source>
</evidence>
<dbReference type="GO" id="GO:0019294">
    <property type="term" value="P:keto-3-deoxy-D-manno-octulosonic acid biosynthetic process"/>
    <property type="evidence" value="ECO:0007669"/>
    <property type="project" value="UniProtKB-UniRule"/>
</dbReference>
<keyword evidence="5 8" id="KW-0963">Cytoplasm</keyword>
<keyword evidence="8" id="KW-0448">Lipopolysaccharide biosynthesis</keyword>
<dbReference type="RefSeq" id="WP_113806761.1">
    <property type="nucleotide sequence ID" value="NZ_QOCW01000015.1"/>
</dbReference>
<feature type="domain" description="DAHP synthetase I/KDSA" evidence="9">
    <location>
        <begin position="8"/>
        <end position="273"/>
    </location>
</feature>
<comment type="similarity">
    <text evidence="4 8">Belongs to the KdsA family.</text>
</comment>
<keyword evidence="11" id="KW-1185">Reference proteome</keyword>
<dbReference type="HAMAP" id="MF_00056">
    <property type="entry name" value="KDO8P_synth"/>
    <property type="match status" value="1"/>
</dbReference>
<comment type="pathway">
    <text evidence="2">Bacterial outer membrane biogenesis; lipopolysaccharide biosynthesis.</text>
</comment>
<dbReference type="Proteomes" id="UP000253314">
    <property type="component" value="Unassembled WGS sequence"/>
</dbReference>
<dbReference type="NCBIfam" id="TIGR01362">
    <property type="entry name" value="KDO8P_synth"/>
    <property type="match status" value="1"/>
</dbReference>
<reference evidence="10 11" key="1">
    <citation type="submission" date="2018-07" db="EMBL/GenBank/DDBJ databases">
        <title>Lottiidibacillus patelloidae gen. nov., sp. nov., isolated from the intestinal tract of a marine limpet and the reclassification of B. taeanensis BH030017T, B. algicola KMM 3737T and B. hwajinpoensis SW-72T as genus Lottiidibacillus.</title>
        <authorList>
            <person name="Liu R."/>
            <person name="Huang Z."/>
        </authorList>
    </citation>
    <scope>NUCLEOTIDE SEQUENCE [LARGE SCALE GENOMIC DNA]</scope>
    <source>
        <strain evidence="10 11">BH030017</strain>
    </source>
</reference>
<comment type="caution">
    <text evidence="10">The sequence shown here is derived from an EMBL/GenBank/DDBJ whole genome shotgun (WGS) entry which is preliminary data.</text>
</comment>
<dbReference type="GO" id="GO:0005737">
    <property type="term" value="C:cytoplasm"/>
    <property type="evidence" value="ECO:0007669"/>
    <property type="project" value="UniProtKB-SubCell"/>
</dbReference>
<accession>A0A366XSP3</accession>
<dbReference type="InterPro" id="IPR013785">
    <property type="entry name" value="Aldolase_TIM"/>
</dbReference>
<dbReference type="EC" id="2.5.1.55" evidence="8"/>
<evidence type="ECO:0000256" key="2">
    <source>
        <dbReference type="ARBA" id="ARBA00004756"/>
    </source>
</evidence>
<evidence type="ECO:0000259" key="9">
    <source>
        <dbReference type="Pfam" id="PF00793"/>
    </source>
</evidence>
<evidence type="ECO:0000256" key="4">
    <source>
        <dbReference type="ARBA" id="ARBA00010499"/>
    </source>
</evidence>
<comment type="subcellular location">
    <subcellularLocation>
        <location evidence="1 8">Cytoplasm</location>
    </subcellularLocation>
</comment>
<evidence type="ECO:0000256" key="7">
    <source>
        <dbReference type="ARBA" id="ARBA00049112"/>
    </source>
</evidence>
<evidence type="ECO:0000313" key="11">
    <source>
        <dbReference type="Proteomes" id="UP000253314"/>
    </source>
</evidence>
<dbReference type="Pfam" id="PF00793">
    <property type="entry name" value="DAHP_synth_1"/>
    <property type="match status" value="1"/>
</dbReference>
<dbReference type="GO" id="GO:0008676">
    <property type="term" value="F:3-deoxy-8-phosphooctulonate synthase activity"/>
    <property type="evidence" value="ECO:0007669"/>
    <property type="project" value="UniProtKB-UniRule"/>
</dbReference>
<proteinExistence type="inferred from homology"/>
<dbReference type="InterPro" id="IPR006218">
    <property type="entry name" value="DAHP1/KDSA"/>
</dbReference>
<dbReference type="UniPathway" id="UPA00030"/>
<gene>
    <name evidence="8" type="primary">kdsA</name>
    <name evidence="10" type="ORF">DS031_14315</name>
</gene>
<dbReference type="AlphaFoldDB" id="A0A366XSP3"/>
<dbReference type="PANTHER" id="PTHR21057">
    <property type="entry name" value="PHOSPHO-2-DEHYDRO-3-DEOXYHEPTONATE ALDOLASE"/>
    <property type="match status" value="1"/>
</dbReference>
<dbReference type="InterPro" id="IPR006269">
    <property type="entry name" value="KDO8P_synthase"/>
</dbReference>
<sequence>MSKTVVLNENITFGGNNPFVLVAGPCVIENEQLIMETAEQLKEITTKLNIPFVFKASFDKANRSSIHSFRGPGLEEGLEVLKKVKERFNVPVTSDIHEPNQVEKAAEVLDILQIPAFLCRQTDLLVAAGKTGKIVNVKKGQFLAPWDMKNVVTKLQESGNENILLTERGSTFGYNNLVVDMRSLITMRELGAPVVFDATHSVQIPGGNGTSTGGKREFVPYLSRAAAAVGIDSIFMETHPNPDEAKSDGPNMVKLSELEEVLKPIQEIDRLIKNY</sequence>
<evidence type="ECO:0000256" key="3">
    <source>
        <dbReference type="ARBA" id="ARBA00004845"/>
    </source>
</evidence>
<dbReference type="OrthoDB" id="9780456at2"/>
<dbReference type="SUPFAM" id="SSF51569">
    <property type="entry name" value="Aldolase"/>
    <property type="match status" value="1"/>
</dbReference>
<protein>
    <recommendedName>
        <fullName evidence="8">2-dehydro-3-deoxyphosphooctonate aldolase</fullName>
        <ecNumber evidence="8">2.5.1.55</ecNumber>
    </recommendedName>
    <alternativeName>
        <fullName evidence="8">3-deoxy-D-manno-octulosonic acid 8-phosphate synthase</fullName>
    </alternativeName>
    <alternativeName>
        <fullName evidence="8">KDO-8-phosphate synthase</fullName>
        <shortName evidence="8">KDO 8-P synthase</shortName>
        <shortName evidence="8">KDOPS</shortName>
    </alternativeName>
    <alternativeName>
        <fullName evidence="8">Phospho-2-dehydro-3-deoxyoctonate aldolase</fullName>
    </alternativeName>
</protein>
<dbReference type="Gene3D" id="3.20.20.70">
    <property type="entry name" value="Aldolase class I"/>
    <property type="match status" value="1"/>
</dbReference>
<dbReference type="EMBL" id="QOCW01000015">
    <property type="protein sequence ID" value="RBW68907.1"/>
    <property type="molecule type" value="Genomic_DNA"/>
</dbReference>